<organism evidence="1 2">
    <name type="scientific">Cetraspora pellucida</name>
    <dbReference type="NCBI Taxonomy" id="1433469"/>
    <lineage>
        <taxon>Eukaryota</taxon>
        <taxon>Fungi</taxon>
        <taxon>Fungi incertae sedis</taxon>
        <taxon>Mucoromycota</taxon>
        <taxon>Glomeromycotina</taxon>
        <taxon>Glomeromycetes</taxon>
        <taxon>Diversisporales</taxon>
        <taxon>Gigasporaceae</taxon>
        <taxon>Cetraspora</taxon>
    </lineage>
</organism>
<reference evidence="1" key="1">
    <citation type="submission" date="2021-06" db="EMBL/GenBank/DDBJ databases">
        <authorList>
            <person name="Kallberg Y."/>
            <person name="Tangrot J."/>
            <person name="Rosling A."/>
        </authorList>
    </citation>
    <scope>NUCLEOTIDE SEQUENCE</scope>
    <source>
        <strain evidence="1">FL966</strain>
    </source>
</reference>
<protein>
    <submittedName>
        <fullName evidence="1">6709_t:CDS:1</fullName>
    </submittedName>
</protein>
<dbReference type="AlphaFoldDB" id="A0A9N9CZ94"/>
<evidence type="ECO:0000313" key="2">
    <source>
        <dbReference type="Proteomes" id="UP000789759"/>
    </source>
</evidence>
<dbReference type="OrthoDB" id="2422836at2759"/>
<accession>A0A9N9CZ94</accession>
<keyword evidence="2" id="KW-1185">Reference proteome</keyword>
<evidence type="ECO:0000313" key="1">
    <source>
        <dbReference type="EMBL" id="CAG8617350.1"/>
    </source>
</evidence>
<gene>
    <name evidence="1" type="ORF">CPELLU_LOCUS7745</name>
</gene>
<proteinExistence type="predicted"/>
<dbReference type="Proteomes" id="UP000789759">
    <property type="component" value="Unassembled WGS sequence"/>
</dbReference>
<comment type="caution">
    <text evidence="1">The sequence shown here is derived from an EMBL/GenBank/DDBJ whole genome shotgun (WGS) entry which is preliminary data.</text>
</comment>
<feature type="non-terminal residue" evidence="1">
    <location>
        <position position="79"/>
    </location>
</feature>
<sequence>MPKTFLLYMPNTEAICKQISHVKHKDLLSQLQLLKDFDVLALLYTTVQEERFFVKEIEFDNKNIIIFYTTNNLQYLEEA</sequence>
<dbReference type="EMBL" id="CAJVQA010005290">
    <property type="protein sequence ID" value="CAG8617350.1"/>
    <property type="molecule type" value="Genomic_DNA"/>
</dbReference>
<name>A0A9N9CZ94_9GLOM</name>